<dbReference type="EMBL" id="SWLB01000011">
    <property type="protein sequence ID" value="KAF3332462.1"/>
    <property type="molecule type" value="Genomic_DNA"/>
</dbReference>
<dbReference type="OrthoDB" id="684499at2759"/>
<proteinExistence type="inferred from homology"/>
<dbReference type="InterPro" id="IPR002213">
    <property type="entry name" value="UDP_glucos_trans"/>
</dbReference>
<reference evidence="3" key="1">
    <citation type="submission" date="2020-01" db="EMBL/GenBank/DDBJ databases">
        <title>Genome sequence of Kobresia littledalei, the first chromosome-level genome in the family Cyperaceae.</title>
        <authorList>
            <person name="Qu G."/>
        </authorList>
    </citation>
    <scope>NUCLEOTIDE SEQUENCE</scope>
    <source>
        <strain evidence="3">C.B.Clarke</strain>
        <tissue evidence="3">Leaf</tissue>
    </source>
</reference>
<dbReference type="Pfam" id="PF00201">
    <property type="entry name" value="UDPGT"/>
    <property type="match status" value="1"/>
</dbReference>
<evidence type="ECO:0000256" key="1">
    <source>
        <dbReference type="ARBA" id="ARBA00009995"/>
    </source>
</evidence>
<comment type="caution">
    <text evidence="3">The sequence shown here is derived from an EMBL/GenBank/DDBJ whole genome shotgun (WGS) entry which is preliminary data.</text>
</comment>
<comment type="similarity">
    <text evidence="1">Belongs to the UDP-glycosyltransferase family.</text>
</comment>
<evidence type="ECO:0000256" key="2">
    <source>
        <dbReference type="ARBA" id="ARBA00022679"/>
    </source>
</evidence>
<organism evidence="3 4">
    <name type="scientific">Carex littledalei</name>
    <dbReference type="NCBI Taxonomy" id="544730"/>
    <lineage>
        <taxon>Eukaryota</taxon>
        <taxon>Viridiplantae</taxon>
        <taxon>Streptophyta</taxon>
        <taxon>Embryophyta</taxon>
        <taxon>Tracheophyta</taxon>
        <taxon>Spermatophyta</taxon>
        <taxon>Magnoliopsida</taxon>
        <taxon>Liliopsida</taxon>
        <taxon>Poales</taxon>
        <taxon>Cyperaceae</taxon>
        <taxon>Cyperoideae</taxon>
        <taxon>Cariceae</taxon>
        <taxon>Carex</taxon>
        <taxon>Carex subgen. Euthyceras</taxon>
    </lineage>
</organism>
<dbReference type="SUPFAM" id="SSF53756">
    <property type="entry name" value="UDP-Glycosyltransferase/glycogen phosphorylase"/>
    <property type="match status" value="1"/>
</dbReference>
<dbReference type="CDD" id="cd03784">
    <property type="entry name" value="GT1_Gtf-like"/>
    <property type="match status" value="1"/>
</dbReference>
<protein>
    <submittedName>
        <fullName evidence="3">UDP-glucose iridoid</fullName>
    </submittedName>
</protein>
<dbReference type="AlphaFoldDB" id="A0A833R3G1"/>
<dbReference type="Gene3D" id="3.40.50.2000">
    <property type="entry name" value="Glycogen Phosphorylase B"/>
    <property type="match status" value="2"/>
</dbReference>
<gene>
    <name evidence="3" type="ORF">FCM35_KLT02039</name>
</gene>
<keyword evidence="2" id="KW-0808">Transferase</keyword>
<dbReference type="Proteomes" id="UP000623129">
    <property type="component" value="Unassembled WGS sequence"/>
</dbReference>
<evidence type="ECO:0000313" key="3">
    <source>
        <dbReference type="EMBL" id="KAF3332462.1"/>
    </source>
</evidence>
<dbReference type="FunFam" id="3.40.50.2000:FF:000040">
    <property type="entry name" value="UDP-glycosyltransferase 76C1"/>
    <property type="match status" value="1"/>
</dbReference>
<name>A0A833R3G1_9POAL</name>
<keyword evidence="4" id="KW-1185">Reference proteome</keyword>
<sequence>MDYEELIETAWGLANSDQPFIWVVRPGSILGKDDIDLPDGFIKATSGHGKIVSWAPQQEVLAHAAVGAFWTHNGWNSTLEAICEGVPMICRPQFADQMGNARYVTHVWKVGIRLEGKLERGKIEKAIRRLMREDEGVEIRQRMRAMKHEASLSIKSDGSSSINIDKLVNFILSFKIL</sequence>
<dbReference type="GO" id="GO:0035251">
    <property type="term" value="F:UDP-glucosyltransferase activity"/>
    <property type="evidence" value="ECO:0007669"/>
    <property type="project" value="UniProtKB-ARBA"/>
</dbReference>
<accession>A0A833R3G1</accession>
<dbReference type="PANTHER" id="PTHR48045:SF31">
    <property type="entry name" value="UDP-GLYCOSYLTRANSFERASE 76B1-LIKE"/>
    <property type="match status" value="1"/>
</dbReference>
<dbReference type="PANTHER" id="PTHR48045">
    <property type="entry name" value="UDP-GLYCOSYLTRANSFERASE 72B1"/>
    <property type="match status" value="1"/>
</dbReference>
<evidence type="ECO:0000313" key="4">
    <source>
        <dbReference type="Proteomes" id="UP000623129"/>
    </source>
</evidence>